<sequence>MGTRRTGSDNAPALFLDEPYLKDCFSSNSAVVAQCLLIVNEEAAMKFAHIFLTAAISLGAAFAAVAPAAAAMSVDRPPLSVRSDVVEIHDSWRRDRWRDDRDWRSDRDWRDGRDWRRSEWRYERRHWRPWRWEERREWRQFDRDMPRFYRS</sequence>
<reference evidence="2 3" key="1">
    <citation type="submission" date="2020-08" db="EMBL/GenBank/DDBJ databases">
        <title>Genomic Encyclopedia of Type Strains, Phase IV (KMG-V): Genome sequencing to study the core and pangenomes of soil and plant-associated prokaryotes.</title>
        <authorList>
            <person name="Whitman W."/>
        </authorList>
    </citation>
    <scope>NUCLEOTIDE SEQUENCE [LARGE SCALE GENOMIC DNA]</scope>
    <source>
        <strain evidence="2 3">SEMIA 4074</strain>
    </source>
</reference>
<organism evidence="2 3">
    <name type="scientific">Rhizobium aethiopicum</name>
    <dbReference type="NCBI Taxonomy" id="1138170"/>
    <lineage>
        <taxon>Bacteria</taxon>
        <taxon>Pseudomonadati</taxon>
        <taxon>Pseudomonadota</taxon>
        <taxon>Alphaproteobacteria</taxon>
        <taxon>Hyphomicrobiales</taxon>
        <taxon>Rhizobiaceae</taxon>
        <taxon>Rhizobium/Agrobacterium group</taxon>
        <taxon>Rhizobium</taxon>
    </lineage>
</organism>
<dbReference type="Proteomes" id="UP000524492">
    <property type="component" value="Unassembled WGS sequence"/>
</dbReference>
<keyword evidence="1" id="KW-1133">Transmembrane helix</keyword>
<comment type="caution">
    <text evidence="2">The sequence shown here is derived from an EMBL/GenBank/DDBJ whole genome shotgun (WGS) entry which is preliminary data.</text>
</comment>
<evidence type="ECO:0000256" key="1">
    <source>
        <dbReference type="SAM" id="Phobius"/>
    </source>
</evidence>
<keyword evidence="3" id="KW-1185">Reference proteome</keyword>
<dbReference type="EMBL" id="JACIFV010000001">
    <property type="protein sequence ID" value="MBB4190158.1"/>
    <property type="molecule type" value="Genomic_DNA"/>
</dbReference>
<protein>
    <submittedName>
        <fullName evidence="2">Uncharacterized protein</fullName>
    </submittedName>
</protein>
<dbReference type="AlphaFoldDB" id="A0A7W6Q686"/>
<feature type="transmembrane region" description="Helical" evidence="1">
    <location>
        <begin position="47"/>
        <end position="72"/>
    </location>
</feature>
<keyword evidence="1" id="KW-0472">Membrane</keyword>
<accession>A0A7W6Q686</accession>
<gene>
    <name evidence="2" type="ORF">GGD53_000274</name>
</gene>
<name>A0A7W6Q686_9HYPH</name>
<keyword evidence="1" id="KW-0812">Transmembrane</keyword>
<proteinExistence type="predicted"/>
<evidence type="ECO:0000313" key="2">
    <source>
        <dbReference type="EMBL" id="MBB4190158.1"/>
    </source>
</evidence>
<evidence type="ECO:0000313" key="3">
    <source>
        <dbReference type="Proteomes" id="UP000524492"/>
    </source>
</evidence>